<evidence type="ECO:0000313" key="2">
    <source>
        <dbReference type="EMBL" id="MFD1095875.1"/>
    </source>
</evidence>
<evidence type="ECO:0000256" key="1">
    <source>
        <dbReference type="SAM" id="MobiDB-lite"/>
    </source>
</evidence>
<sequence length="44" mass="5196">MKTLESIIQNFGNTKEGLTHKRSFLHQNNSSSHGNWYNRRRHAV</sequence>
<feature type="region of interest" description="Disordered" evidence="1">
    <location>
        <begin position="19"/>
        <end position="44"/>
    </location>
</feature>
<evidence type="ECO:0000313" key="3">
    <source>
        <dbReference type="Proteomes" id="UP001597131"/>
    </source>
</evidence>
<dbReference type="RefSeq" id="WP_380744967.1">
    <property type="nucleotide sequence ID" value="NZ_JBHTLI010000001.1"/>
</dbReference>
<dbReference type="Proteomes" id="UP001597131">
    <property type="component" value="Unassembled WGS sequence"/>
</dbReference>
<gene>
    <name evidence="2" type="ORF">ACFQ3Q_08950</name>
</gene>
<reference evidence="3" key="1">
    <citation type="journal article" date="2019" name="Int. J. Syst. Evol. Microbiol.">
        <title>The Global Catalogue of Microorganisms (GCM) 10K type strain sequencing project: providing services to taxonomists for standard genome sequencing and annotation.</title>
        <authorList>
            <consortium name="The Broad Institute Genomics Platform"/>
            <consortium name="The Broad Institute Genome Sequencing Center for Infectious Disease"/>
            <person name="Wu L."/>
            <person name="Ma J."/>
        </authorList>
    </citation>
    <scope>NUCLEOTIDE SEQUENCE [LARGE SCALE GENOMIC DNA]</scope>
    <source>
        <strain evidence="3">CCUG 64793</strain>
    </source>
</reference>
<accession>A0ABW3NS92</accession>
<keyword evidence="3" id="KW-1185">Reference proteome</keyword>
<proteinExistence type="predicted"/>
<organism evidence="2 3">
    <name type="scientific">Salegentibacter chungangensis</name>
    <dbReference type="NCBI Taxonomy" id="1335724"/>
    <lineage>
        <taxon>Bacteria</taxon>
        <taxon>Pseudomonadati</taxon>
        <taxon>Bacteroidota</taxon>
        <taxon>Flavobacteriia</taxon>
        <taxon>Flavobacteriales</taxon>
        <taxon>Flavobacteriaceae</taxon>
        <taxon>Salegentibacter</taxon>
    </lineage>
</organism>
<feature type="compositionally biased region" description="Polar residues" evidence="1">
    <location>
        <begin position="25"/>
        <end position="35"/>
    </location>
</feature>
<dbReference type="EMBL" id="JBHTLI010000001">
    <property type="protein sequence ID" value="MFD1095875.1"/>
    <property type="molecule type" value="Genomic_DNA"/>
</dbReference>
<comment type="caution">
    <text evidence="2">The sequence shown here is derived from an EMBL/GenBank/DDBJ whole genome shotgun (WGS) entry which is preliminary data.</text>
</comment>
<protein>
    <submittedName>
        <fullName evidence="2">Uncharacterized protein</fullName>
    </submittedName>
</protein>
<name>A0ABW3NS92_9FLAO</name>